<evidence type="ECO:0000313" key="3">
    <source>
        <dbReference type="Proteomes" id="UP000006402"/>
    </source>
</evidence>
<dbReference type="AlphaFoldDB" id="A0AAV3GWW8"/>
<gene>
    <name evidence="2" type="ORF">HMPREF1378_01067</name>
</gene>
<keyword evidence="1" id="KW-1133">Transmembrane helix</keyword>
<feature type="non-terminal residue" evidence="2">
    <location>
        <position position="1"/>
    </location>
</feature>
<protein>
    <submittedName>
        <fullName evidence="2">Uncharacterized protein</fullName>
    </submittedName>
</protein>
<keyword evidence="1" id="KW-0812">Transmembrane</keyword>
<evidence type="ECO:0000313" key="2">
    <source>
        <dbReference type="EMBL" id="EJX53790.1"/>
    </source>
</evidence>
<feature type="transmembrane region" description="Helical" evidence="1">
    <location>
        <begin position="35"/>
        <end position="53"/>
    </location>
</feature>
<dbReference type="Proteomes" id="UP000006402">
    <property type="component" value="Unassembled WGS sequence"/>
</dbReference>
<comment type="caution">
    <text evidence="2">The sequence shown here is derived from an EMBL/GenBank/DDBJ whole genome shotgun (WGS) entry which is preliminary data.</text>
</comment>
<organism evidence="2 3">
    <name type="scientific">Enterococcus faecium R496</name>
    <dbReference type="NCBI Taxonomy" id="1134836"/>
    <lineage>
        <taxon>Bacteria</taxon>
        <taxon>Bacillati</taxon>
        <taxon>Bacillota</taxon>
        <taxon>Bacilli</taxon>
        <taxon>Lactobacillales</taxon>
        <taxon>Enterococcaceae</taxon>
        <taxon>Enterococcus</taxon>
    </lineage>
</organism>
<reference evidence="2 3" key="1">
    <citation type="submission" date="2012-04" db="EMBL/GenBank/DDBJ databases">
        <authorList>
            <person name="Weinstock G."/>
            <person name="Sodergren E."/>
            <person name="Lobos E.A."/>
            <person name="Fulton L."/>
            <person name="Fulton R."/>
            <person name="Courtney L."/>
            <person name="Fronick C."/>
            <person name="O'Laughlin M."/>
            <person name="Godfrey J."/>
            <person name="Wilson R.M."/>
            <person name="Miner T."/>
            <person name="Farmer C."/>
            <person name="Delehaunty K."/>
            <person name="Cordes M."/>
            <person name="Minx P."/>
            <person name="Tomlinson C."/>
            <person name="Chen J."/>
            <person name="Wollam A."/>
            <person name="Pepin K.H."/>
            <person name="Bhonagiri V."/>
            <person name="Zhang X."/>
            <person name="Suruliraj S."/>
            <person name="Warren W."/>
            <person name="Mitreva M."/>
            <person name="Mardis E.R."/>
            <person name="Wilson R.K."/>
        </authorList>
    </citation>
    <scope>NUCLEOTIDE SEQUENCE [LARGE SCALE GENOMIC DNA]</scope>
    <source>
        <strain evidence="2 3">R496</strain>
    </source>
</reference>
<keyword evidence="1" id="KW-0472">Membrane</keyword>
<name>A0AAV3GWW8_ENTFC</name>
<sequence length="68" mass="8028">TYYRRCKLLNTIYSGKGIVIRFLSQSFFAQSETSFKLFTLLLFLFPSIMTMFLRKIATSLLDRMESNK</sequence>
<dbReference type="EMBL" id="AMAH01000085">
    <property type="protein sequence ID" value="EJX53790.1"/>
    <property type="molecule type" value="Genomic_DNA"/>
</dbReference>
<proteinExistence type="predicted"/>
<accession>A0AAV3GWW8</accession>
<evidence type="ECO:0000256" key="1">
    <source>
        <dbReference type="SAM" id="Phobius"/>
    </source>
</evidence>